<evidence type="ECO:0000313" key="2">
    <source>
        <dbReference type="Proteomes" id="UP001374599"/>
    </source>
</evidence>
<protein>
    <submittedName>
        <fullName evidence="1">DUF2164 domain-containing protein</fullName>
    </submittedName>
</protein>
<comment type="caution">
    <text evidence="1">The sequence shown here is derived from an EMBL/GenBank/DDBJ whole genome shotgun (WGS) entry which is preliminary data.</text>
</comment>
<evidence type="ECO:0000313" key="1">
    <source>
        <dbReference type="EMBL" id="GMQ62794.1"/>
    </source>
</evidence>
<sequence length="76" mass="8867">MNNSKIELSKEKQEIIKGLIKEYFYEERDEELGDLAAMLFMDFIIEKIGPEIYNEAINDCVKAMGDKVEELYGLEK</sequence>
<reference evidence="1" key="1">
    <citation type="submission" date="2023-09" db="EMBL/GenBank/DDBJ databases">
        <title>Vallitalea sediminicola and Vallitalea maricola sp. nov., anaerobic bacteria isolated from marine sediment.</title>
        <authorList>
            <person name="Hirano S."/>
            <person name="Maeda A."/>
            <person name="Terahara T."/>
            <person name="Mori K."/>
            <person name="Hamada M."/>
            <person name="Matsumoto R."/>
            <person name="Kobayashi T."/>
        </authorList>
    </citation>
    <scope>NUCLEOTIDE SEQUENCE</scope>
    <source>
        <strain evidence="1">AN17-2</strain>
    </source>
</reference>
<proteinExistence type="predicted"/>
<gene>
    <name evidence="1" type="ORF">AN2V17_20260</name>
</gene>
<name>A0ACB5UIL3_9FIRM</name>
<organism evidence="1 2">
    <name type="scientific">Vallitalea maricola</name>
    <dbReference type="NCBI Taxonomy" id="3074433"/>
    <lineage>
        <taxon>Bacteria</taxon>
        <taxon>Bacillati</taxon>
        <taxon>Bacillota</taxon>
        <taxon>Clostridia</taxon>
        <taxon>Lachnospirales</taxon>
        <taxon>Vallitaleaceae</taxon>
        <taxon>Vallitalea</taxon>
    </lineage>
</organism>
<dbReference type="EMBL" id="BTPU01000030">
    <property type="protein sequence ID" value="GMQ62794.1"/>
    <property type="molecule type" value="Genomic_DNA"/>
</dbReference>
<dbReference type="Proteomes" id="UP001374599">
    <property type="component" value="Unassembled WGS sequence"/>
</dbReference>
<accession>A0ACB5UIL3</accession>
<keyword evidence="2" id="KW-1185">Reference proteome</keyword>